<proteinExistence type="inferred from homology"/>
<dbReference type="Gene3D" id="3.40.850.10">
    <property type="entry name" value="Kinesin motor domain"/>
    <property type="match status" value="1"/>
</dbReference>
<dbReference type="SMART" id="SM00129">
    <property type="entry name" value="KISc"/>
    <property type="match status" value="1"/>
</dbReference>
<dbReference type="Proteomes" id="UP000243052">
    <property type="component" value="Chromosome iv"/>
</dbReference>
<sequence>MSVPTTPSKRGDYSYPCSSPSLIPSPRNTLRSPKYQPRSEDIDDNRIKVLNPVDTNQLSRHTKPQHKESRSHHMTHFYHDNIKQLSYLQDELMLKKQKLDLLRDEMLCTRSKVEMLQLKVDRLKEEKRAKEQQILLKENELNCLKDDSETKKKFMIQGHDLQLQQVRTNKEAKLNTMESGYRSKCEELKFKKLQKYQAEKDNLIGSISELNANIEDNEKQVQKMLQESEARHRETKELWLRNFQDDWKHLIGKKDAVSEALSVLAQRIKEELEPELQQEKDSLKSLKSTLAEIVKRVSKQKTISLQKQDEIIVYTKEIQKSQRQRLKLNEQIETSQTEIEEIKEILNKEESMRRKLHNELQELRGNIRVYCRIRPPLPCESGDVSHFNIEKFNEVKGQQTLTITREACRSSSHSFHFDKIFSPETSNSEVFQEICQLVQSSLDGYNVCIFAYGQTGSGKTYTMLNPGDGIIPLTLSHIFKWTTDLIERSWEYEMECEYVEIYNEAILDLLRDYHNPDSTDELLESQKHEIRHNHERQETYITNITKVRMTSREQVDSLLRGAARMRSTASTRSNERSSRSHSVFTVHIKGHNTQSDELTHGRLNLVDLAGSERINSSLVVGDRLRETQNINKSLSCLGDVIYALNSPEGTKRHIPFRNSKLTYLLQYSLIGDSKTLMFVNIPSDLHHINETLNSLRFASKVNSTKMKKA</sequence>
<keyword evidence="3 4" id="KW-0505">Motor protein</keyword>
<evidence type="ECO:0000313" key="9">
    <source>
        <dbReference type="Proteomes" id="UP000243052"/>
    </source>
</evidence>
<evidence type="ECO:0000256" key="2">
    <source>
        <dbReference type="ARBA" id="ARBA00022840"/>
    </source>
</evidence>
<protein>
    <recommendedName>
        <fullName evidence="4">Kinesin-like protein</fullName>
    </recommendedName>
</protein>
<dbReference type="PANTHER" id="PTHR47972">
    <property type="entry name" value="KINESIN-LIKE PROTEIN KLP-3"/>
    <property type="match status" value="1"/>
</dbReference>
<feature type="coiled-coil region" evidence="5">
    <location>
        <begin position="193"/>
        <end position="231"/>
    </location>
</feature>
<dbReference type="CDD" id="cd01366">
    <property type="entry name" value="KISc_C_terminal"/>
    <property type="match status" value="1"/>
</dbReference>
<dbReference type="PRINTS" id="PR00380">
    <property type="entry name" value="KINESINHEAVY"/>
</dbReference>
<evidence type="ECO:0000256" key="1">
    <source>
        <dbReference type="ARBA" id="ARBA00022741"/>
    </source>
</evidence>
<dbReference type="STRING" id="45286.A0A0X8HSJ6"/>
<dbReference type="PANTHER" id="PTHR47972:SF28">
    <property type="entry name" value="KINESIN-LIKE PROTEIN KLP-3"/>
    <property type="match status" value="1"/>
</dbReference>
<feature type="coiled-coil region" evidence="5">
    <location>
        <begin position="276"/>
        <end position="366"/>
    </location>
</feature>
<keyword evidence="1 3" id="KW-0547">Nucleotide-binding</keyword>
<dbReference type="InterPro" id="IPR036961">
    <property type="entry name" value="Kinesin_motor_dom_sf"/>
</dbReference>
<evidence type="ECO:0000256" key="4">
    <source>
        <dbReference type="RuleBase" id="RU000394"/>
    </source>
</evidence>
<keyword evidence="4" id="KW-0493">Microtubule</keyword>
<feature type="coiled-coil region" evidence="5">
    <location>
        <begin position="85"/>
        <end position="147"/>
    </location>
</feature>
<evidence type="ECO:0000313" key="8">
    <source>
        <dbReference type="EMBL" id="AMD20682.1"/>
    </source>
</evidence>
<evidence type="ECO:0000256" key="6">
    <source>
        <dbReference type="SAM" id="MobiDB-lite"/>
    </source>
</evidence>
<feature type="compositionally biased region" description="Polar residues" evidence="6">
    <location>
        <begin position="16"/>
        <end position="31"/>
    </location>
</feature>
<evidence type="ECO:0000256" key="3">
    <source>
        <dbReference type="PROSITE-ProRule" id="PRU00283"/>
    </source>
</evidence>
<name>A0A0X8HSJ6_9SACH</name>
<dbReference type="GeneID" id="28723940"/>
<dbReference type="GO" id="GO:0003777">
    <property type="term" value="F:microtubule motor activity"/>
    <property type="evidence" value="ECO:0007669"/>
    <property type="project" value="InterPro"/>
</dbReference>
<keyword evidence="9" id="KW-1185">Reference proteome</keyword>
<keyword evidence="2 3" id="KW-0067">ATP-binding</keyword>
<accession>A0A0X8HSJ6</accession>
<dbReference type="InterPro" id="IPR001752">
    <property type="entry name" value="Kinesin_motor_dom"/>
</dbReference>
<dbReference type="GO" id="GO:0005524">
    <property type="term" value="F:ATP binding"/>
    <property type="evidence" value="ECO:0007669"/>
    <property type="project" value="UniProtKB-UniRule"/>
</dbReference>
<dbReference type="RefSeq" id="XP_017987678.1">
    <property type="nucleotide sequence ID" value="XM_018131744.1"/>
</dbReference>
<comment type="similarity">
    <text evidence="3 4">Belongs to the TRAFAC class myosin-kinesin ATPase superfamily. Kinesin family.</text>
</comment>
<feature type="region of interest" description="Disordered" evidence="6">
    <location>
        <begin position="1"/>
        <end position="72"/>
    </location>
</feature>
<evidence type="ECO:0000256" key="5">
    <source>
        <dbReference type="SAM" id="Coils"/>
    </source>
</evidence>
<feature type="domain" description="Kinesin motor" evidence="7">
    <location>
        <begin position="366"/>
        <end position="704"/>
    </location>
</feature>
<dbReference type="GO" id="GO:0008017">
    <property type="term" value="F:microtubule binding"/>
    <property type="evidence" value="ECO:0007669"/>
    <property type="project" value="InterPro"/>
</dbReference>
<dbReference type="InterPro" id="IPR019821">
    <property type="entry name" value="Kinesin_motor_CS"/>
</dbReference>
<gene>
    <name evidence="8" type="ORF">AW171_hschr42587</name>
</gene>
<dbReference type="Pfam" id="PF00225">
    <property type="entry name" value="Kinesin"/>
    <property type="match status" value="1"/>
</dbReference>
<reference evidence="8 9" key="1">
    <citation type="submission" date="2016-01" db="EMBL/GenBank/DDBJ databases">
        <title>Genome sequence of the yeast Holleya sinecauda.</title>
        <authorList>
            <person name="Dietrich F.S."/>
        </authorList>
    </citation>
    <scope>NUCLEOTIDE SEQUENCE [LARGE SCALE GENOMIC DNA]</scope>
    <source>
        <strain evidence="8 9">ATCC 58844</strain>
    </source>
</reference>
<dbReference type="InterPro" id="IPR027417">
    <property type="entry name" value="P-loop_NTPase"/>
</dbReference>
<dbReference type="OrthoDB" id="3176171at2759"/>
<feature type="binding site" evidence="3">
    <location>
        <begin position="453"/>
        <end position="460"/>
    </location>
    <ligand>
        <name>ATP</name>
        <dbReference type="ChEBI" id="CHEBI:30616"/>
    </ligand>
</feature>
<feature type="compositionally biased region" description="Basic residues" evidence="6">
    <location>
        <begin position="60"/>
        <end position="72"/>
    </location>
</feature>
<dbReference type="InterPro" id="IPR027640">
    <property type="entry name" value="Kinesin-like_fam"/>
</dbReference>
<feature type="compositionally biased region" description="Basic and acidic residues" evidence="6">
    <location>
        <begin position="37"/>
        <end position="47"/>
    </location>
</feature>
<dbReference type="EMBL" id="CP014244">
    <property type="protein sequence ID" value="AMD20682.1"/>
    <property type="molecule type" value="Genomic_DNA"/>
</dbReference>
<dbReference type="GO" id="GO:0007018">
    <property type="term" value="P:microtubule-based movement"/>
    <property type="evidence" value="ECO:0007669"/>
    <property type="project" value="InterPro"/>
</dbReference>
<keyword evidence="5" id="KW-0175">Coiled coil</keyword>
<dbReference type="SUPFAM" id="SSF52540">
    <property type="entry name" value="P-loop containing nucleoside triphosphate hydrolases"/>
    <property type="match status" value="1"/>
</dbReference>
<organism evidence="8 9">
    <name type="scientific">Eremothecium sinecaudum</name>
    <dbReference type="NCBI Taxonomy" id="45286"/>
    <lineage>
        <taxon>Eukaryota</taxon>
        <taxon>Fungi</taxon>
        <taxon>Dikarya</taxon>
        <taxon>Ascomycota</taxon>
        <taxon>Saccharomycotina</taxon>
        <taxon>Saccharomycetes</taxon>
        <taxon>Saccharomycetales</taxon>
        <taxon>Saccharomycetaceae</taxon>
        <taxon>Eremothecium</taxon>
    </lineage>
</organism>
<evidence type="ECO:0000259" key="7">
    <source>
        <dbReference type="PROSITE" id="PS50067"/>
    </source>
</evidence>
<dbReference type="GO" id="GO:0005874">
    <property type="term" value="C:microtubule"/>
    <property type="evidence" value="ECO:0007669"/>
    <property type="project" value="UniProtKB-KW"/>
</dbReference>
<dbReference type="AlphaFoldDB" id="A0A0X8HSJ6"/>
<dbReference type="PROSITE" id="PS00411">
    <property type="entry name" value="KINESIN_MOTOR_1"/>
    <property type="match status" value="1"/>
</dbReference>
<dbReference type="PROSITE" id="PS50067">
    <property type="entry name" value="KINESIN_MOTOR_2"/>
    <property type="match status" value="1"/>
</dbReference>